<dbReference type="Pfam" id="PF17384">
    <property type="entry name" value="DUF150_C"/>
    <property type="match status" value="1"/>
</dbReference>
<evidence type="ECO:0000259" key="5">
    <source>
        <dbReference type="Pfam" id="PF17384"/>
    </source>
</evidence>
<proteinExistence type="inferred from homology"/>
<dbReference type="PANTHER" id="PTHR33867:SF1">
    <property type="entry name" value="RIBOSOME MATURATION FACTOR RIMP"/>
    <property type="match status" value="1"/>
</dbReference>
<evidence type="ECO:0000313" key="7">
    <source>
        <dbReference type="Proteomes" id="UP001152321"/>
    </source>
</evidence>
<dbReference type="Proteomes" id="UP001152321">
    <property type="component" value="Unassembled WGS sequence"/>
</dbReference>
<dbReference type="InterPro" id="IPR035956">
    <property type="entry name" value="RimP_N_sf"/>
</dbReference>
<sequence>MEKVEQFANEAATQEGCFVYDIEFIGGGKGRTLRLFIDKEEEGAISIEDCSNVAKAFNVFLDANEDLIPGASYTLEVSSPGLERHLVKPWHFKKAVGKKVYLKTSKALESCGVEDKKLKAAKTVENVISAADDEGVQFVIGDVNFKIPYAIIEKAKVLFEINKGQKK</sequence>
<dbReference type="InterPro" id="IPR028998">
    <property type="entry name" value="RimP_C"/>
</dbReference>
<dbReference type="RefSeq" id="WP_277578947.1">
    <property type="nucleotide sequence ID" value="NZ_JANRMI010000004.1"/>
</dbReference>
<dbReference type="HAMAP" id="MF_01077">
    <property type="entry name" value="RimP"/>
    <property type="match status" value="1"/>
</dbReference>
<evidence type="ECO:0000259" key="4">
    <source>
        <dbReference type="Pfam" id="PF02576"/>
    </source>
</evidence>
<accession>A0ABT6DNG0</accession>
<comment type="similarity">
    <text evidence="3">Belongs to the RimP family.</text>
</comment>
<evidence type="ECO:0000256" key="1">
    <source>
        <dbReference type="ARBA" id="ARBA00022490"/>
    </source>
</evidence>
<keyword evidence="1 3" id="KW-0963">Cytoplasm</keyword>
<reference evidence="6" key="1">
    <citation type="submission" date="2022-08" db="EMBL/GenBank/DDBJ databases">
        <title>Novel Bdellovibrio Species Isolated from Svalbard: Designation Bdellovibrio svalbardensis.</title>
        <authorList>
            <person name="Mitchell R.J."/>
            <person name="Choi S.Y."/>
        </authorList>
    </citation>
    <scope>NUCLEOTIDE SEQUENCE</scope>
    <source>
        <strain evidence="6">PAP01</strain>
    </source>
</reference>
<comment type="caution">
    <text evidence="6">The sequence shown here is derived from an EMBL/GenBank/DDBJ whole genome shotgun (WGS) entry which is preliminary data.</text>
</comment>
<name>A0ABT6DNG0_9BACT</name>
<evidence type="ECO:0000256" key="3">
    <source>
        <dbReference type="HAMAP-Rule" id="MF_01077"/>
    </source>
</evidence>
<keyword evidence="7" id="KW-1185">Reference proteome</keyword>
<protein>
    <recommendedName>
        <fullName evidence="3">Ribosome maturation factor RimP</fullName>
    </recommendedName>
</protein>
<keyword evidence="2 3" id="KW-0690">Ribosome biogenesis</keyword>
<dbReference type="EMBL" id="JANRMI010000004">
    <property type="protein sequence ID" value="MDG0817474.1"/>
    <property type="molecule type" value="Genomic_DNA"/>
</dbReference>
<dbReference type="SUPFAM" id="SSF74942">
    <property type="entry name" value="YhbC-like, C-terminal domain"/>
    <property type="match status" value="1"/>
</dbReference>
<feature type="domain" description="Ribosome maturation factor RimP N-terminal" evidence="4">
    <location>
        <begin position="9"/>
        <end position="83"/>
    </location>
</feature>
<dbReference type="CDD" id="cd01734">
    <property type="entry name" value="YlxS_C"/>
    <property type="match status" value="1"/>
</dbReference>
<dbReference type="InterPro" id="IPR028989">
    <property type="entry name" value="RimP_N"/>
</dbReference>
<dbReference type="Pfam" id="PF02576">
    <property type="entry name" value="RimP_N"/>
    <property type="match status" value="1"/>
</dbReference>
<evidence type="ECO:0000256" key="2">
    <source>
        <dbReference type="ARBA" id="ARBA00022517"/>
    </source>
</evidence>
<dbReference type="SUPFAM" id="SSF75420">
    <property type="entry name" value="YhbC-like, N-terminal domain"/>
    <property type="match status" value="1"/>
</dbReference>
<feature type="domain" description="Ribosome maturation factor RimP C-terminal" evidence="5">
    <location>
        <begin position="86"/>
        <end position="160"/>
    </location>
</feature>
<organism evidence="6 7">
    <name type="scientific">Bdellovibrio svalbardensis</name>
    <dbReference type="NCBI Taxonomy" id="2972972"/>
    <lineage>
        <taxon>Bacteria</taxon>
        <taxon>Pseudomonadati</taxon>
        <taxon>Bdellovibrionota</taxon>
        <taxon>Bdellovibrionia</taxon>
        <taxon>Bdellovibrionales</taxon>
        <taxon>Pseudobdellovibrionaceae</taxon>
        <taxon>Bdellovibrio</taxon>
    </lineage>
</organism>
<evidence type="ECO:0000313" key="6">
    <source>
        <dbReference type="EMBL" id="MDG0817474.1"/>
    </source>
</evidence>
<comment type="function">
    <text evidence="3">Required for maturation of 30S ribosomal subunits.</text>
</comment>
<dbReference type="InterPro" id="IPR003728">
    <property type="entry name" value="Ribosome_maturation_RimP"/>
</dbReference>
<comment type="subcellular location">
    <subcellularLocation>
        <location evidence="3">Cytoplasm</location>
    </subcellularLocation>
</comment>
<dbReference type="Gene3D" id="3.30.300.70">
    <property type="entry name" value="RimP-like superfamily, N-terminal"/>
    <property type="match status" value="1"/>
</dbReference>
<dbReference type="InterPro" id="IPR036847">
    <property type="entry name" value="RimP_C_sf"/>
</dbReference>
<dbReference type="PANTHER" id="PTHR33867">
    <property type="entry name" value="RIBOSOME MATURATION FACTOR RIMP"/>
    <property type="match status" value="1"/>
</dbReference>
<gene>
    <name evidence="3" type="primary">rimP</name>
    <name evidence="6" type="ORF">NWE73_13915</name>
</gene>